<evidence type="ECO:0000313" key="3">
    <source>
        <dbReference type="Proteomes" id="UP001302602"/>
    </source>
</evidence>
<dbReference type="RefSeq" id="XP_062644801.1">
    <property type="nucleotide sequence ID" value="XM_062785885.1"/>
</dbReference>
<keyword evidence="3" id="KW-1185">Reference proteome</keyword>
<feature type="transmembrane region" description="Helical" evidence="1">
    <location>
        <begin position="6"/>
        <end position="25"/>
    </location>
</feature>
<gene>
    <name evidence="2" type="ORF">N657DRAFT_133912</name>
</gene>
<dbReference type="EMBL" id="MU853235">
    <property type="protein sequence ID" value="KAK4121030.1"/>
    <property type="molecule type" value="Genomic_DNA"/>
</dbReference>
<dbReference type="AlphaFoldDB" id="A0AAN6TVM0"/>
<name>A0AAN6TVM0_9PEZI</name>
<sequence>MSFVVYIWVVPLAGGSVSWAVKMGFVGNGHSGARGEACVLWGCLRSQVDLTGFFFLILFIFFFRFGLADCGFWLGWVGFVYQSKVNSAELNTWNYLCGLFLVVDGLHGEFWDRRKDRRN</sequence>
<reference evidence="2" key="1">
    <citation type="journal article" date="2023" name="Mol. Phylogenet. Evol.">
        <title>Genome-scale phylogeny and comparative genomics of the fungal order Sordariales.</title>
        <authorList>
            <person name="Hensen N."/>
            <person name="Bonometti L."/>
            <person name="Westerberg I."/>
            <person name="Brannstrom I.O."/>
            <person name="Guillou S."/>
            <person name="Cros-Aarteil S."/>
            <person name="Calhoun S."/>
            <person name="Haridas S."/>
            <person name="Kuo A."/>
            <person name="Mondo S."/>
            <person name="Pangilinan J."/>
            <person name="Riley R."/>
            <person name="LaButti K."/>
            <person name="Andreopoulos B."/>
            <person name="Lipzen A."/>
            <person name="Chen C."/>
            <person name="Yan M."/>
            <person name="Daum C."/>
            <person name="Ng V."/>
            <person name="Clum A."/>
            <person name="Steindorff A."/>
            <person name="Ohm R.A."/>
            <person name="Martin F."/>
            <person name="Silar P."/>
            <person name="Natvig D.O."/>
            <person name="Lalanne C."/>
            <person name="Gautier V."/>
            <person name="Ament-Velasquez S.L."/>
            <person name="Kruys A."/>
            <person name="Hutchinson M.I."/>
            <person name="Powell A.J."/>
            <person name="Barry K."/>
            <person name="Miller A.N."/>
            <person name="Grigoriev I.V."/>
            <person name="Debuchy R."/>
            <person name="Gladieux P."/>
            <person name="Hiltunen Thoren M."/>
            <person name="Johannesson H."/>
        </authorList>
    </citation>
    <scope>NUCLEOTIDE SEQUENCE</scope>
    <source>
        <strain evidence="2">CBS 731.68</strain>
    </source>
</reference>
<dbReference type="Proteomes" id="UP001302602">
    <property type="component" value="Unassembled WGS sequence"/>
</dbReference>
<dbReference type="GeneID" id="87822651"/>
<organism evidence="2 3">
    <name type="scientific">Parathielavia appendiculata</name>
    <dbReference type="NCBI Taxonomy" id="2587402"/>
    <lineage>
        <taxon>Eukaryota</taxon>
        <taxon>Fungi</taxon>
        <taxon>Dikarya</taxon>
        <taxon>Ascomycota</taxon>
        <taxon>Pezizomycotina</taxon>
        <taxon>Sordariomycetes</taxon>
        <taxon>Sordariomycetidae</taxon>
        <taxon>Sordariales</taxon>
        <taxon>Chaetomiaceae</taxon>
        <taxon>Parathielavia</taxon>
    </lineage>
</organism>
<accession>A0AAN6TVM0</accession>
<evidence type="ECO:0000256" key="1">
    <source>
        <dbReference type="SAM" id="Phobius"/>
    </source>
</evidence>
<feature type="transmembrane region" description="Helical" evidence="1">
    <location>
        <begin position="93"/>
        <end position="111"/>
    </location>
</feature>
<feature type="transmembrane region" description="Helical" evidence="1">
    <location>
        <begin position="53"/>
        <end position="81"/>
    </location>
</feature>
<keyword evidence="1" id="KW-1133">Transmembrane helix</keyword>
<proteinExistence type="predicted"/>
<reference evidence="2" key="2">
    <citation type="submission" date="2023-05" db="EMBL/GenBank/DDBJ databases">
        <authorList>
            <consortium name="Lawrence Berkeley National Laboratory"/>
            <person name="Steindorff A."/>
            <person name="Hensen N."/>
            <person name="Bonometti L."/>
            <person name="Westerberg I."/>
            <person name="Brannstrom I.O."/>
            <person name="Guillou S."/>
            <person name="Cros-Aarteil S."/>
            <person name="Calhoun S."/>
            <person name="Haridas S."/>
            <person name="Kuo A."/>
            <person name="Mondo S."/>
            <person name="Pangilinan J."/>
            <person name="Riley R."/>
            <person name="Labutti K."/>
            <person name="Andreopoulos B."/>
            <person name="Lipzen A."/>
            <person name="Chen C."/>
            <person name="Yanf M."/>
            <person name="Daum C."/>
            <person name="Ng V."/>
            <person name="Clum A."/>
            <person name="Ohm R."/>
            <person name="Martin F."/>
            <person name="Silar P."/>
            <person name="Natvig D."/>
            <person name="Lalanne C."/>
            <person name="Gautier V."/>
            <person name="Ament-Velasquez S.L."/>
            <person name="Kruys A."/>
            <person name="Hutchinson M.I."/>
            <person name="Powell A.J."/>
            <person name="Barry K."/>
            <person name="Miller A.N."/>
            <person name="Grigoriev I.V."/>
            <person name="Debuchy R."/>
            <person name="Gladieux P."/>
            <person name="Thoren M.H."/>
            <person name="Johannesson H."/>
        </authorList>
    </citation>
    <scope>NUCLEOTIDE SEQUENCE</scope>
    <source>
        <strain evidence="2">CBS 731.68</strain>
    </source>
</reference>
<protein>
    <submittedName>
        <fullName evidence="2">Uncharacterized protein</fullName>
    </submittedName>
</protein>
<evidence type="ECO:0000313" key="2">
    <source>
        <dbReference type="EMBL" id="KAK4121030.1"/>
    </source>
</evidence>
<keyword evidence="1" id="KW-0812">Transmembrane</keyword>
<comment type="caution">
    <text evidence="2">The sequence shown here is derived from an EMBL/GenBank/DDBJ whole genome shotgun (WGS) entry which is preliminary data.</text>
</comment>
<keyword evidence="1" id="KW-0472">Membrane</keyword>